<evidence type="ECO:0000313" key="4">
    <source>
        <dbReference type="Proteomes" id="UP000214646"/>
    </source>
</evidence>
<comment type="caution">
    <text evidence="3">The sequence shown here is derived from an EMBL/GenBank/DDBJ whole genome shotgun (WGS) entry which is preliminary data.</text>
</comment>
<keyword evidence="2" id="KW-0732">Signal</keyword>
<proteinExistence type="predicted"/>
<reference evidence="4" key="1">
    <citation type="submission" date="2017-06" db="EMBL/GenBank/DDBJ databases">
        <title>Genome analysis of Fimbriiglobus ruber SP5, the first member of the order Planctomycetales with confirmed chitinolytic capability.</title>
        <authorList>
            <person name="Ravin N.V."/>
            <person name="Rakitin A.L."/>
            <person name="Ivanova A.A."/>
            <person name="Beletsky A.V."/>
            <person name="Kulichevskaya I.S."/>
            <person name="Mardanov A.V."/>
            <person name="Dedysh S.N."/>
        </authorList>
    </citation>
    <scope>NUCLEOTIDE SEQUENCE [LARGE SCALE GENOMIC DNA]</scope>
    <source>
        <strain evidence="4">SP5</strain>
    </source>
</reference>
<evidence type="ECO:0000313" key="3">
    <source>
        <dbReference type="EMBL" id="OWK41869.1"/>
    </source>
</evidence>
<evidence type="ECO:0008006" key="5">
    <source>
        <dbReference type="Google" id="ProtNLM"/>
    </source>
</evidence>
<accession>A0A225DXD3</accession>
<dbReference type="OrthoDB" id="287681at2"/>
<protein>
    <recommendedName>
        <fullName evidence="5">Carboxypeptidase regulatory-like domain-containing protein</fullName>
    </recommendedName>
</protein>
<dbReference type="EMBL" id="NIDE01000005">
    <property type="protein sequence ID" value="OWK41869.1"/>
    <property type="molecule type" value="Genomic_DNA"/>
</dbReference>
<dbReference type="AlphaFoldDB" id="A0A225DXD3"/>
<gene>
    <name evidence="3" type="ORF">FRUB_03947</name>
</gene>
<dbReference type="PROSITE" id="PS51257">
    <property type="entry name" value="PROKAR_LIPOPROTEIN"/>
    <property type="match status" value="1"/>
</dbReference>
<organism evidence="3 4">
    <name type="scientific">Fimbriiglobus ruber</name>
    <dbReference type="NCBI Taxonomy" id="1908690"/>
    <lineage>
        <taxon>Bacteria</taxon>
        <taxon>Pseudomonadati</taxon>
        <taxon>Planctomycetota</taxon>
        <taxon>Planctomycetia</taxon>
        <taxon>Gemmatales</taxon>
        <taxon>Gemmataceae</taxon>
        <taxon>Fimbriiglobus</taxon>
    </lineage>
</organism>
<feature type="signal peptide" evidence="2">
    <location>
        <begin position="1"/>
        <end position="23"/>
    </location>
</feature>
<feature type="region of interest" description="Disordered" evidence="1">
    <location>
        <begin position="116"/>
        <end position="139"/>
    </location>
</feature>
<feature type="compositionally biased region" description="Basic and acidic residues" evidence="1">
    <location>
        <begin position="119"/>
        <end position="139"/>
    </location>
</feature>
<keyword evidence="4" id="KW-1185">Reference proteome</keyword>
<sequence length="139" mass="14721">MISRRYARSLAAGLFATAAAVLAGCGGGDNKIRVHGKVNLDGQPIKVGAIQFQPTDGKSPTAGGEIKDGTYSTEVPRGKMKVSISSSKVIGKRKPFPNSPEVDVMGEAVPAQFNTNSKLEIDVSPEKTEQNFELDSTKK</sequence>
<dbReference type="RefSeq" id="WP_088255100.1">
    <property type="nucleotide sequence ID" value="NZ_NIDE01000005.1"/>
</dbReference>
<evidence type="ECO:0000256" key="1">
    <source>
        <dbReference type="SAM" id="MobiDB-lite"/>
    </source>
</evidence>
<evidence type="ECO:0000256" key="2">
    <source>
        <dbReference type="SAM" id="SignalP"/>
    </source>
</evidence>
<dbReference type="Proteomes" id="UP000214646">
    <property type="component" value="Unassembled WGS sequence"/>
</dbReference>
<name>A0A225DXD3_9BACT</name>
<feature type="region of interest" description="Disordered" evidence="1">
    <location>
        <begin position="52"/>
        <end position="73"/>
    </location>
</feature>
<feature type="chain" id="PRO_5012714045" description="Carboxypeptidase regulatory-like domain-containing protein" evidence="2">
    <location>
        <begin position="24"/>
        <end position="139"/>
    </location>
</feature>